<evidence type="ECO:0000313" key="2">
    <source>
        <dbReference type="Proteomes" id="UP000033519"/>
    </source>
</evidence>
<comment type="caution">
    <text evidence="1">The sequence shown here is derived from an EMBL/GenBank/DDBJ whole genome shotgun (WGS) entry which is preliminary data.</text>
</comment>
<organism evidence="1 2">
    <name type="scientific">Devosia psychrophila</name>
    <dbReference type="NCBI Taxonomy" id="728005"/>
    <lineage>
        <taxon>Bacteria</taxon>
        <taxon>Pseudomonadati</taxon>
        <taxon>Pseudomonadota</taxon>
        <taxon>Alphaproteobacteria</taxon>
        <taxon>Hyphomicrobiales</taxon>
        <taxon>Devosiaceae</taxon>
        <taxon>Devosia</taxon>
    </lineage>
</organism>
<proteinExistence type="predicted"/>
<accession>A0ABR5E3Y9</accession>
<evidence type="ECO:0000313" key="1">
    <source>
        <dbReference type="EMBL" id="KKC34840.1"/>
    </source>
</evidence>
<dbReference type="EMBL" id="LAPV01000009">
    <property type="protein sequence ID" value="KKC34840.1"/>
    <property type="molecule type" value="Genomic_DNA"/>
</dbReference>
<gene>
    <name evidence="1" type="ORF">WH91_01020</name>
</gene>
<dbReference type="Proteomes" id="UP000033519">
    <property type="component" value="Unassembled WGS sequence"/>
</dbReference>
<reference evidence="1 2" key="1">
    <citation type="submission" date="2015-03" db="EMBL/GenBank/DDBJ databases">
        <authorList>
            <person name="Lepp D."/>
            <person name="Hassan Y.I."/>
            <person name="Li X.-Z."/>
            <person name="Zhou T."/>
        </authorList>
    </citation>
    <scope>NUCLEOTIDE SEQUENCE [LARGE SCALE GENOMIC DNA]</scope>
    <source>
        <strain evidence="1 2">Cr7-05</strain>
    </source>
</reference>
<protein>
    <submittedName>
        <fullName evidence="1">Uncharacterized protein</fullName>
    </submittedName>
</protein>
<name>A0ABR5E3Y9_9HYPH</name>
<keyword evidence="2" id="KW-1185">Reference proteome</keyword>
<sequence length="98" mass="10640">MVHDQYRASAREQRWSYPGDQGRVIGVAVAKINDEVMLASTGNIASNIGFAIKGASVAEYLSIFRLPDPSEVASNPKTTKELVAMGRQFTVQVLCDVP</sequence>